<reference evidence="3" key="1">
    <citation type="journal article" date="2020" name="G3 (Bethesda)">
        <title>High-Quality Assemblies for Three Invasive Social Wasps from the &lt;i&gt;Vespula&lt;/i&gt; Genus.</title>
        <authorList>
            <person name="Harrop T.W.R."/>
            <person name="Guhlin J."/>
            <person name="McLaughlin G.M."/>
            <person name="Permina E."/>
            <person name="Stockwell P."/>
            <person name="Gilligan J."/>
            <person name="Le Lec M.F."/>
            <person name="Gruber M.A.M."/>
            <person name="Quinn O."/>
            <person name="Lovegrove M."/>
            <person name="Duncan E.J."/>
            <person name="Remnant E.J."/>
            <person name="Van Eeckhoven J."/>
            <person name="Graham B."/>
            <person name="Knapp R.A."/>
            <person name="Langford K.W."/>
            <person name="Kronenberg Z."/>
            <person name="Press M.O."/>
            <person name="Eacker S.M."/>
            <person name="Wilson-Rankin E.E."/>
            <person name="Purcell J."/>
            <person name="Lester P.J."/>
            <person name="Dearden P.K."/>
        </authorList>
    </citation>
    <scope>NUCLEOTIDE SEQUENCE</scope>
    <source>
        <strain evidence="3">Marl-1</strain>
    </source>
</reference>
<evidence type="ECO:0000313" key="3">
    <source>
        <dbReference type="EMBL" id="KAF7385862.1"/>
    </source>
</evidence>
<dbReference type="EMBL" id="JACSEA010000014">
    <property type="protein sequence ID" value="KAF7385862.1"/>
    <property type="molecule type" value="Genomic_DNA"/>
</dbReference>
<dbReference type="GO" id="GO:0005739">
    <property type="term" value="C:mitochondrion"/>
    <property type="evidence" value="ECO:0007669"/>
    <property type="project" value="UniProtKB-SubCell"/>
</dbReference>
<accession>A0A834MUI7</accession>
<evidence type="ECO:0008006" key="5">
    <source>
        <dbReference type="Google" id="ProtNLM"/>
    </source>
</evidence>
<dbReference type="InterPro" id="IPR019266">
    <property type="entry name" value="Ribosomal_mS27"/>
</dbReference>
<evidence type="ECO:0000256" key="2">
    <source>
        <dbReference type="SAM" id="Coils"/>
    </source>
</evidence>
<dbReference type="Pfam" id="PF10037">
    <property type="entry name" value="MRP-S27"/>
    <property type="match status" value="1"/>
</dbReference>
<name>A0A834MUI7_VESVU</name>
<protein>
    <recommendedName>
        <fullName evidence="5">28S ribosomal protein S27, mitochondrial</fullName>
    </recommendedName>
</protein>
<dbReference type="PANTHER" id="PTHR21393">
    <property type="entry name" value="MITOCHONDRIAL 28S RIBOSOMAL PROTEIN S27"/>
    <property type="match status" value="1"/>
</dbReference>
<feature type="coiled-coil region" evidence="2">
    <location>
        <begin position="375"/>
        <end position="425"/>
    </location>
</feature>
<dbReference type="InterPro" id="IPR034913">
    <property type="entry name" value="mS27/PTCD2"/>
</dbReference>
<keyword evidence="2" id="KW-0175">Coiled coil</keyword>
<dbReference type="Proteomes" id="UP000614350">
    <property type="component" value="Unassembled WGS sequence"/>
</dbReference>
<comment type="subcellular location">
    <subcellularLocation>
        <location evidence="1">Mitochondrion</location>
    </subcellularLocation>
</comment>
<evidence type="ECO:0000313" key="4">
    <source>
        <dbReference type="Proteomes" id="UP000614350"/>
    </source>
</evidence>
<evidence type="ECO:0000256" key="1">
    <source>
        <dbReference type="ARBA" id="ARBA00004173"/>
    </source>
</evidence>
<gene>
    <name evidence="3" type="ORF">HZH66_011704</name>
</gene>
<organism evidence="3 4">
    <name type="scientific">Vespula vulgaris</name>
    <name type="common">Yellow jacket</name>
    <name type="synonym">Wasp</name>
    <dbReference type="NCBI Taxonomy" id="7454"/>
    <lineage>
        <taxon>Eukaryota</taxon>
        <taxon>Metazoa</taxon>
        <taxon>Ecdysozoa</taxon>
        <taxon>Arthropoda</taxon>
        <taxon>Hexapoda</taxon>
        <taxon>Insecta</taxon>
        <taxon>Pterygota</taxon>
        <taxon>Neoptera</taxon>
        <taxon>Endopterygota</taxon>
        <taxon>Hymenoptera</taxon>
        <taxon>Apocrita</taxon>
        <taxon>Aculeata</taxon>
        <taxon>Vespoidea</taxon>
        <taxon>Vespidae</taxon>
        <taxon>Vespinae</taxon>
        <taxon>Vespula</taxon>
    </lineage>
</organism>
<keyword evidence="4" id="KW-1185">Reference proteome</keyword>
<dbReference type="PANTHER" id="PTHR21393:SF0">
    <property type="entry name" value="SMALL RIBOSOMAL SUBUNIT PROTEIN MS27"/>
    <property type="match status" value="1"/>
</dbReference>
<comment type="caution">
    <text evidence="3">The sequence shown here is derived from an EMBL/GenBank/DDBJ whole genome shotgun (WGS) entry which is preliminary data.</text>
</comment>
<sequence>MNKMLKSMKFGKNAFLKLRNSRTQKRLFLTEAYQCQEAWDRRLDSPILQQIKPADLYFELESKFNNVGKVSAIDIDIFANIIKDKLQGNELIDLLYKLRLSSEACNILESTHHAVIRFFLSHNNIDDLFEILNDRLNYGIFPDYFCYNILMDKFIKDKDFASAAKVAGLLMLQEDSGHPISNALSVYSCHRYLENPSDWKIPEIKEDDSKEEIKVRVSYIRNPYFDDHFDLIDPLKIVGKTLVFQGRHMNNSLGRTCQLRGMILYQKYDKARELINKWLTEINEEIVHEEVFDLIKRDNANIPEDQVTEDLKNLQVLLDTLKNKDLHKENFLERIENEVKSAVNQCIETDISQQKEIFLEWEKNREVTLKEQQTLLDKQLRLENIKKMKEELEKKERLLTFFENEEKIELEIEKKQEIVRKEDEKLAKKPHIVKKLKKLVEQEVYIPPNI</sequence>
<dbReference type="AlphaFoldDB" id="A0A834MUI7"/>
<proteinExistence type="predicted"/>